<evidence type="ECO:0000256" key="2">
    <source>
        <dbReference type="ARBA" id="ARBA00022801"/>
    </source>
</evidence>
<dbReference type="PATRIC" id="fig|178900.7.peg.1476"/>
<dbReference type="PRINTS" id="PR00116">
    <property type="entry name" value="ARGINASE"/>
</dbReference>
<evidence type="ECO:0000313" key="5">
    <source>
        <dbReference type="EMBL" id="KXV77260.1"/>
    </source>
</evidence>
<dbReference type="EMBL" id="LIAA01000033">
    <property type="protein sequence ID" value="KXV77260.1"/>
    <property type="molecule type" value="Genomic_DNA"/>
</dbReference>
<dbReference type="GO" id="GO:0030145">
    <property type="term" value="F:manganese ion binding"/>
    <property type="evidence" value="ECO:0007669"/>
    <property type="project" value="TreeGrafter"/>
</dbReference>
<dbReference type="InterPro" id="IPR006035">
    <property type="entry name" value="Ureohydrolase"/>
</dbReference>
<dbReference type="Pfam" id="PF00491">
    <property type="entry name" value="Arginase"/>
    <property type="match status" value="1"/>
</dbReference>
<dbReference type="OrthoDB" id="7331788at2"/>
<evidence type="ECO:0000256" key="3">
    <source>
        <dbReference type="ARBA" id="ARBA00023211"/>
    </source>
</evidence>
<dbReference type="AlphaFoldDB" id="A0A149VAJ1"/>
<dbReference type="GO" id="GO:0005737">
    <property type="term" value="C:cytoplasm"/>
    <property type="evidence" value="ECO:0007669"/>
    <property type="project" value="TreeGrafter"/>
</dbReference>
<evidence type="ECO:0000313" key="6">
    <source>
        <dbReference type="Proteomes" id="UP000075462"/>
    </source>
</evidence>
<sequence>MDVILAPTNLGLSPLSPDHEPGTWRAPEVLMAAGLADALGANASVTRLARPHYCRVPPAGTLIRNGYAIRAFSLTLAEHVGQSVRHGNFALVLGGDCSILLGALAGARRNGPLSLIHFDGHSDFRHPGNYDASQIMSGVAGMDLALATGRGESCLTQWPDIEGPLVQDDHVIQIGERESHDADFAWPDIASTAITQIDIFDFQKIGVAAVSAKIQALLSSHSGAGFWVHFDVDVLDQTIMPAVDCPGSPGLSPGNIVSLLNPLVSDRRCLGMTVSIYDPEKDRDGECAKTLVALLGQLAYRESVGRLAQSRN</sequence>
<comment type="caution">
    <text evidence="5">The sequence shown here is derived from an EMBL/GenBank/DDBJ whole genome shotgun (WGS) entry which is preliminary data.</text>
</comment>
<keyword evidence="1" id="KW-0479">Metal-binding</keyword>
<dbReference type="PANTHER" id="PTHR43782:SF3">
    <property type="entry name" value="ARGINASE"/>
    <property type="match status" value="1"/>
</dbReference>
<reference evidence="5 6" key="1">
    <citation type="submission" date="2015-06" db="EMBL/GenBank/DDBJ databases">
        <title>Improved classification and identification of acetic acid bacteria using matrix-assisted laser desorption/ionization time-of-flight mass spectrometry; Gluconobacter nephelii and Gluconobacter uchimurae are later heterotypic synonyms of Gluconobacter japonicus and Gluconobacter oxydans, respectively.</title>
        <authorList>
            <person name="Li L."/>
            <person name="Cleenwerck I."/>
            <person name="De Vuyst L."/>
            <person name="Vandamme P."/>
        </authorList>
    </citation>
    <scope>NUCLEOTIDE SEQUENCE [LARGE SCALE GENOMIC DNA]</scope>
    <source>
        <strain evidence="5 6">LMG 1545</strain>
    </source>
</reference>
<dbReference type="PANTHER" id="PTHR43782">
    <property type="entry name" value="ARGINASE"/>
    <property type="match status" value="1"/>
</dbReference>
<dbReference type="InterPro" id="IPR023696">
    <property type="entry name" value="Ureohydrolase_dom_sf"/>
</dbReference>
<name>A0A149VAJ1_9PROT</name>
<gene>
    <name evidence="5" type="ORF">AD954_08320</name>
</gene>
<keyword evidence="2" id="KW-0378">Hydrolase</keyword>
<keyword evidence="3" id="KW-0464">Manganese</keyword>
<comment type="similarity">
    <text evidence="4">Belongs to the arginase family.</text>
</comment>
<dbReference type="Proteomes" id="UP000075462">
    <property type="component" value="Unassembled WGS sequence"/>
</dbReference>
<dbReference type="PROSITE" id="PS51409">
    <property type="entry name" value="ARGINASE_2"/>
    <property type="match status" value="1"/>
</dbReference>
<proteinExistence type="inferred from homology"/>
<accession>A0A149VAJ1</accession>
<dbReference type="RefSeq" id="WP_062272942.1">
    <property type="nucleotide sequence ID" value="NZ_LIAA01000033.1"/>
</dbReference>
<protein>
    <submittedName>
        <fullName evidence="5">Arginase</fullName>
    </submittedName>
</protein>
<dbReference type="GO" id="GO:0004053">
    <property type="term" value="F:arginase activity"/>
    <property type="evidence" value="ECO:0007669"/>
    <property type="project" value="TreeGrafter"/>
</dbReference>
<organism evidence="5 6">
    <name type="scientific">Acetobacter cerevisiae</name>
    <dbReference type="NCBI Taxonomy" id="178900"/>
    <lineage>
        <taxon>Bacteria</taxon>
        <taxon>Pseudomonadati</taxon>
        <taxon>Pseudomonadota</taxon>
        <taxon>Alphaproteobacteria</taxon>
        <taxon>Acetobacterales</taxon>
        <taxon>Acetobacteraceae</taxon>
        <taxon>Acetobacter</taxon>
    </lineage>
</organism>
<evidence type="ECO:0000256" key="4">
    <source>
        <dbReference type="PROSITE-ProRule" id="PRU00742"/>
    </source>
</evidence>
<dbReference type="Gene3D" id="3.40.800.10">
    <property type="entry name" value="Ureohydrolase domain"/>
    <property type="match status" value="1"/>
</dbReference>
<evidence type="ECO:0000256" key="1">
    <source>
        <dbReference type="ARBA" id="ARBA00022723"/>
    </source>
</evidence>
<dbReference type="SUPFAM" id="SSF52768">
    <property type="entry name" value="Arginase/deacetylase"/>
    <property type="match status" value="1"/>
</dbReference>